<protein>
    <submittedName>
        <fullName evidence="1">Uncharacterized protein</fullName>
    </submittedName>
</protein>
<accession>A0ACC2K986</accession>
<gene>
    <name evidence="1" type="ORF">MRB53_013879</name>
</gene>
<evidence type="ECO:0000313" key="2">
    <source>
        <dbReference type="Proteomes" id="UP001234297"/>
    </source>
</evidence>
<comment type="caution">
    <text evidence="1">The sequence shown here is derived from an EMBL/GenBank/DDBJ whole genome shotgun (WGS) entry which is preliminary data.</text>
</comment>
<sequence>MGAGRKQGVLQVGAREEIGGGAYLFWSLAGKRRRRCCEDEEGATEGGELSCLSVTRPVVAHRSDPTKSSGLCSSTSSSHVAASSPIPAGRSGDGREGIVNSGESNNPGPLLLQLQSTTRDWQLRSAIGVRSPLSAAERM</sequence>
<organism evidence="1 2">
    <name type="scientific">Persea americana</name>
    <name type="common">Avocado</name>
    <dbReference type="NCBI Taxonomy" id="3435"/>
    <lineage>
        <taxon>Eukaryota</taxon>
        <taxon>Viridiplantae</taxon>
        <taxon>Streptophyta</taxon>
        <taxon>Embryophyta</taxon>
        <taxon>Tracheophyta</taxon>
        <taxon>Spermatophyta</taxon>
        <taxon>Magnoliopsida</taxon>
        <taxon>Magnoliidae</taxon>
        <taxon>Laurales</taxon>
        <taxon>Lauraceae</taxon>
        <taxon>Persea</taxon>
    </lineage>
</organism>
<dbReference type="EMBL" id="CM056812">
    <property type="protein sequence ID" value="KAJ8617693.1"/>
    <property type="molecule type" value="Genomic_DNA"/>
</dbReference>
<proteinExistence type="predicted"/>
<evidence type="ECO:0000313" key="1">
    <source>
        <dbReference type="EMBL" id="KAJ8617693.1"/>
    </source>
</evidence>
<name>A0ACC2K986_PERAE</name>
<keyword evidence="2" id="KW-1185">Reference proteome</keyword>
<reference evidence="1 2" key="1">
    <citation type="journal article" date="2022" name="Hortic Res">
        <title>A haplotype resolved chromosomal level avocado genome allows analysis of novel avocado genes.</title>
        <authorList>
            <person name="Nath O."/>
            <person name="Fletcher S.J."/>
            <person name="Hayward A."/>
            <person name="Shaw L.M."/>
            <person name="Masouleh A.K."/>
            <person name="Furtado A."/>
            <person name="Henry R.J."/>
            <person name="Mitter N."/>
        </authorList>
    </citation>
    <scope>NUCLEOTIDE SEQUENCE [LARGE SCALE GENOMIC DNA]</scope>
    <source>
        <strain evidence="2">cv. Hass</strain>
    </source>
</reference>
<dbReference type="Proteomes" id="UP001234297">
    <property type="component" value="Chromosome 4"/>
</dbReference>